<evidence type="ECO:0000313" key="2">
    <source>
        <dbReference type="Proteomes" id="UP000476820"/>
    </source>
</evidence>
<dbReference type="RefSeq" id="WP_061301913.1">
    <property type="nucleotide sequence ID" value="NZ_LFPA01000087.1"/>
</dbReference>
<evidence type="ECO:0000313" key="1">
    <source>
        <dbReference type="EMBL" id="NFF88468.1"/>
    </source>
</evidence>
<reference evidence="1 2" key="1">
    <citation type="submission" date="2019-04" db="EMBL/GenBank/DDBJ databases">
        <title>Genome sequencing of Clostridium botulinum Groups I-IV and Clostridium butyricum.</title>
        <authorList>
            <person name="Brunt J."/>
            <person name="Van Vliet A.H.M."/>
            <person name="Stringer S.C."/>
            <person name="Carter A.T."/>
            <person name="Peck M.W."/>
        </authorList>
    </citation>
    <scope>NUCLEOTIDE SEQUENCE [LARGE SCALE GENOMIC DNA]</scope>
    <source>
        <strain evidence="1 2">1605</strain>
    </source>
</reference>
<protein>
    <submittedName>
        <fullName evidence="1">Uncharacterized protein</fullName>
    </submittedName>
</protein>
<sequence>MYNLMKNLIINKFYEAMEEAVKKLNVFFAVDDLSEEQFVELKQLAKEKYEVKVDKVEEKPKDNIEITEDKKAEVVSQ</sequence>
<dbReference type="EMBL" id="SWOV01000031">
    <property type="protein sequence ID" value="NFF88468.1"/>
    <property type="molecule type" value="Genomic_DNA"/>
</dbReference>
<name>A0A6M0V6X8_CLOBO</name>
<accession>A0A6M0V6X8</accession>
<dbReference type="AlphaFoldDB" id="A0A6M0V6X8"/>
<dbReference type="Proteomes" id="UP000476820">
    <property type="component" value="Unassembled WGS sequence"/>
</dbReference>
<comment type="caution">
    <text evidence="1">The sequence shown here is derived from an EMBL/GenBank/DDBJ whole genome shotgun (WGS) entry which is preliminary data.</text>
</comment>
<organism evidence="1 2">
    <name type="scientific">Clostridium botulinum</name>
    <dbReference type="NCBI Taxonomy" id="1491"/>
    <lineage>
        <taxon>Bacteria</taxon>
        <taxon>Bacillati</taxon>
        <taxon>Bacillota</taxon>
        <taxon>Clostridia</taxon>
        <taxon>Eubacteriales</taxon>
        <taxon>Clostridiaceae</taxon>
        <taxon>Clostridium</taxon>
    </lineage>
</organism>
<proteinExistence type="predicted"/>
<gene>
    <name evidence="1" type="ORF">FC774_11380</name>
</gene>